<dbReference type="EMBL" id="GBRH01260601">
    <property type="protein sequence ID" value="JAD37294.1"/>
    <property type="molecule type" value="Transcribed_RNA"/>
</dbReference>
<proteinExistence type="predicted"/>
<name>A0A0A8ZCZ9_ARUDO</name>
<reference evidence="1" key="2">
    <citation type="journal article" date="2015" name="Data Brief">
        <title>Shoot transcriptome of the giant reed, Arundo donax.</title>
        <authorList>
            <person name="Barrero R.A."/>
            <person name="Guerrero F.D."/>
            <person name="Moolhuijzen P."/>
            <person name="Goolsby J.A."/>
            <person name="Tidwell J."/>
            <person name="Bellgard S.E."/>
            <person name="Bellgard M.I."/>
        </authorList>
    </citation>
    <scope>NUCLEOTIDE SEQUENCE</scope>
    <source>
        <tissue evidence="1">Shoot tissue taken approximately 20 cm above the soil surface</tissue>
    </source>
</reference>
<evidence type="ECO:0000313" key="1">
    <source>
        <dbReference type="EMBL" id="JAD37294.1"/>
    </source>
</evidence>
<dbReference type="AlphaFoldDB" id="A0A0A8ZCZ9"/>
<sequence>MVSHAPMKVAAVGVTVGIVARKVQWKTLPQRSGGVFVHPRQVDTV</sequence>
<accession>A0A0A8ZCZ9</accession>
<reference evidence="1" key="1">
    <citation type="submission" date="2014-09" db="EMBL/GenBank/DDBJ databases">
        <authorList>
            <person name="Magalhaes I.L.F."/>
            <person name="Oliveira U."/>
            <person name="Santos F.R."/>
            <person name="Vidigal T.H.D.A."/>
            <person name="Brescovit A.D."/>
            <person name="Santos A.J."/>
        </authorList>
    </citation>
    <scope>NUCLEOTIDE SEQUENCE</scope>
    <source>
        <tissue evidence="1">Shoot tissue taken approximately 20 cm above the soil surface</tissue>
    </source>
</reference>
<protein>
    <submittedName>
        <fullName evidence="1">Uncharacterized protein</fullName>
    </submittedName>
</protein>
<organism evidence="1">
    <name type="scientific">Arundo donax</name>
    <name type="common">Giant reed</name>
    <name type="synonym">Donax arundinaceus</name>
    <dbReference type="NCBI Taxonomy" id="35708"/>
    <lineage>
        <taxon>Eukaryota</taxon>
        <taxon>Viridiplantae</taxon>
        <taxon>Streptophyta</taxon>
        <taxon>Embryophyta</taxon>
        <taxon>Tracheophyta</taxon>
        <taxon>Spermatophyta</taxon>
        <taxon>Magnoliopsida</taxon>
        <taxon>Liliopsida</taxon>
        <taxon>Poales</taxon>
        <taxon>Poaceae</taxon>
        <taxon>PACMAD clade</taxon>
        <taxon>Arundinoideae</taxon>
        <taxon>Arundineae</taxon>
        <taxon>Arundo</taxon>
    </lineage>
</organism>